<accession>A0A9X3CJP0</accession>
<dbReference type="RefSeq" id="WP_265672958.1">
    <property type="nucleotide sequence ID" value="NZ_JAKRRY010000001.1"/>
</dbReference>
<keyword evidence="2" id="KW-1185">Reference proteome</keyword>
<dbReference type="AlphaFoldDB" id="A0A9X3CJP0"/>
<evidence type="ECO:0000313" key="2">
    <source>
        <dbReference type="Proteomes" id="UP001155587"/>
    </source>
</evidence>
<evidence type="ECO:0000313" key="1">
    <source>
        <dbReference type="EMBL" id="MCW8344536.1"/>
    </source>
</evidence>
<dbReference type="InterPro" id="IPR017143">
    <property type="entry name" value="UCP037225"/>
</dbReference>
<comment type="caution">
    <text evidence="1">The sequence shown here is derived from an EMBL/GenBank/DDBJ whole genome shotgun (WGS) entry which is preliminary data.</text>
</comment>
<gene>
    <name evidence="1" type="ORF">MD535_00650</name>
</gene>
<organism evidence="1 2">
    <name type="scientific">Vibrio qingdaonensis</name>
    <dbReference type="NCBI Taxonomy" id="2829491"/>
    <lineage>
        <taxon>Bacteria</taxon>
        <taxon>Pseudomonadati</taxon>
        <taxon>Pseudomonadota</taxon>
        <taxon>Gammaproteobacteria</taxon>
        <taxon>Vibrionales</taxon>
        <taxon>Vibrionaceae</taxon>
        <taxon>Vibrio</taxon>
    </lineage>
</organism>
<dbReference type="EMBL" id="JAKRRY010000001">
    <property type="protein sequence ID" value="MCW8344536.1"/>
    <property type="molecule type" value="Genomic_DNA"/>
</dbReference>
<proteinExistence type="predicted"/>
<protein>
    <submittedName>
        <fullName evidence="1">CPXCG motif-containing cysteine-rich protein</fullName>
    </submittedName>
</protein>
<dbReference type="InterPro" id="IPR025990">
    <property type="entry name" value="zinc_ribbon_bacterial"/>
</dbReference>
<dbReference type="Pfam" id="PF14255">
    <property type="entry name" value="Zn_ribbon_21"/>
    <property type="match status" value="1"/>
</dbReference>
<dbReference type="Proteomes" id="UP001155587">
    <property type="component" value="Unassembled WGS sequence"/>
</dbReference>
<sequence>MDAIRFHYVECPYCGEQFETSIDCTSGEQQYIEDCYVCCRPILFSITFVDDGLVVSTRHENDA</sequence>
<reference evidence="1" key="1">
    <citation type="submission" date="2022-02" db="EMBL/GenBank/DDBJ databases">
        <title>Vibrio sp. nov, a new bacterium isolated from seawater.</title>
        <authorList>
            <person name="Yuan Y."/>
        </authorList>
    </citation>
    <scope>NUCLEOTIDE SEQUENCE</scope>
    <source>
        <strain evidence="1">ZSDZ65</strain>
    </source>
</reference>
<name>A0A9X3CJP0_9VIBR</name>
<dbReference type="PIRSF" id="PIRSF037225">
    <property type="entry name" value="UCP037225"/>
    <property type="match status" value="1"/>
</dbReference>